<accession>A0A182VRQ9</accession>
<protein>
    <submittedName>
        <fullName evidence="3">Uncharacterized protein</fullName>
    </submittedName>
</protein>
<dbReference type="VEuPathDB" id="VectorBase:AMIN000750"/>
<dbReference type="AlphaFoldDB" id="A0A182VRQ9"/>
<evidence type="ECO:0000313" key="3">
    <source>
        <dbReference type="EnsemblMetazoa" id="AMIN000750-PA"/>
    </source>
</evidence>
<keyword evidence="2" id="KW-0732">Signal</keyword>
<evidence type="ECO:0000256" key="2">
    <source>
        <dbReference type="SAM" id="SignalP"/>
    </source>
</evidence>
<proteinExistence type="predicted"/>
<sequence>MKQGLKQIFLVLFGATTLLLLVPYVSAAQLPVPYFDQGLRMGPLSWSEMAYLRRLVEVENEDLEVTTNSAEAEGSDAWDNSCVSESVNTGGFSGEEEVKESDETIPQDV</sequence>
<feature type="compositionally biased region" description="Polar residues" evidence="1">
    <location>
        <begin position="81"/>
        <end position="90"/>
    </location>
</feature>
<feature type="region of interest" description="Disordered" evidence="1">
    <location>
        <begin position="67"/>
        <end position="109"/>
    </location>
</feature>
<organism evidence="3 4">
    <name type="scientific">Anopheles minimus</name>
    <dbReference type="NCBI Taxonomy" id="112268"/>
    <lineage>
        <taxon>Eukaryota</taxon>
        <taxon>Metazoa</taxon>
        <taxon>Ecdysozoa</taxon>
        <taxon>Arthropoda</taxon>
        <taxon>Hexapoda</taxon>
        <taxon>Insecta</taxon>
        <taxon>Pterygota</taxon>
        <taxon>Neoptera</taxon>
        <taxon>Endopterygota</taxon>
        <taxon>Diptera</taxon>
        <taxon>Nematocera</taxon>
        <taxon>Culicoidea</taxon>
        <taxon>Culicidae</taxon>
        <taxon>Anophelinae</taxon>
        <taxon>Anopheles</taxon>
    </lineage>
</organism>
<reference evidence="4" key="1">
    <citation type="submission" date="2013-03" db="EMBL/GenBank/DDBJ databases">
        <title>The Genome Sequence of Anopheles minimus MINIMUS1.</title>
        <authorList>
            <consortium name="The Broad Institute Genomics Platform"/>
            <person name="Neafsey D.E."/>
            <person name="Walton C."/>
            <person name="Walker B."/>
            <person name="Young S.K."/>
            <person name="Zeng Q."/>
            <person name="Gargeya S."/>
            <person name="Fitzgerald M."/>
            <person name="Haas B."/>
            <person name="Abouelleil A."/>
            <person name="Allen A.W."/>
            <person name="Alvarado L."/>
            <person name="Arachchi H.M."/>
            <person name="Berlin A.M."/>
            <person name="Chapman S.B."/>
            <person name="Gainer-Dewar J."/>
            <person name="Goldberg J."/>
            <person name="Griggs A."/>
            <person name="Gujja S."/>
            <person name="Hansen M."/>
            <person name="Howarth C."/>
            <person name="Imamovic A."/>
            <person name="Ireland A."/>
            <person name="Larimer J."/>
            <person name="McCowan C."/>
            <person name="Murphy C."/>
            <person name="Pearson M."/>
            <person name="Poon T.W."/>
            <person name="Priest M."/>
            <person name="Roberts A."/>
            <person name="Saif S."/>
            <person name="Shea T."/>
            <person name="Sisk P."/>
            <person name="Sykes S."/>
            <person name="Wortman J."/>
            <person name="Nusbaum C."/>
            <person name="Birren B."/>
        </authorList>
    </citation>
    <scope>NUCLEOTIDE SEQUENCE [LARGE SCALE GENOMIC DNA]</scope>
    <source>
        <strain evidence="4">MINIMUS1</strain>
    </source>
</reference>
<feature type="chain" id="PRO_5008140159" evidence="2">
    <location>
        <begin position="28"/>
        <end position="109"/>
    </location>
</feature>
<evidence type="ECO:0000313" key="4">
    <source>
        <dbReference type="Proteomes" id="UP000075920"/>
    </source>
</evidence>
<feature type="compositionally biased region" description="Acidic residues" evidence="1">
    <location>
        <begin position="94"/>
        <end position="109"/>
    </location>
</feature>
<reference evidence="3" key="2">
    <citation type="submission" date="2020-05" db="UniProtKB">
        <authorList>
            <consortium name="EnsemblMetazoa"/>
        </authorList>
    </citation>
    <scope>IDENTIFICATION</scope>
    <source>
        <strain evidence="3">MINIMUS1</strain>
    </source>
</reference>
<dbReference type="Proteomes" id="UP000075920">
    <property type="component" value="Unassembled WGS sequence"/>
</dbReference>
<name>A0A182VRQ9_9DIPT</name>
<feature type="signal peptide" evidence="2">
    <location>
        <begin position="1"/>
        <end position="27"/>
    </location>
</feature>
<dbReference type="EnsemblMetazoa" id="AMIN000750-RA">
    <property type="protein sequence ID" value="AMIN000750-PA"/>
    <property type="gene ID" value="AMIN000750"/>
</dbReference>
<evidence type="ECO:0000256" key="1">
    <source>
        <dbReference type="SAM" id="MobiDB-lite"/>
    </source>
</evidence>
<keyword evidence="4" id="KW-1185">Reference proteome</keyword>